<keyword evidence="5" id="KW-0862">Zinc</keyword>
<evidence type="ECO:0000256" key="7">
    <source>
        <dbReference type="PROSITE-ProRule" id="PRU00175"/>
    </source>
</evidence>
<feature type="domain" description="Homeobox" evidence="11">
    <location>
        <begin position="906"/>
        <end position="981"/>
    </location>
</feature>
<dbReference type="InterPro" id="IPR047152">
    <property type="entry name" value="Caudal_homeobox"/>
</dbReference>
<feature type="compositionally biased region" description="Low complexity" evidence="9">
    <location>
        <begin position="520"/>
        <end position="540"/>
    </location>
</feature>
<keyword evidence="6 8" id="KW-0539">Nucleus</keyword>
<feature type="region of interest" description="Disordered" evidence="9">
    <location>
        <begin position="379"/>
        <end position="404"/>
    </location>
</feature>
<feature type="compositionally biased region" description="Acidic residues" evidence="9">
    <location>
        <begin position="79"/>
        <end position="113"/>
    </location>
</feature>
<keyword evidence="6 8" id="KW-0371">Homeobox</keyword>
<feature type="region of interest" description="Disordered" evidence="9">
    <location>
        <begin position="269"/>
        <end position="316"/>
    </location>
</feature>
<dbReference type="SMART" id="SM00389">
    <property type="entry name" value="HOX"/>
    <property type="match status" value="3"/>
</dbReference>
<dbReference type="GO" id="GO:0000977">
    <property type="term" value="F:RNA polymerase II transcription regulatory region sequence-specific DNA binding"/>
    <property type="evidence" value="ECO:0007669"/>
    <property type="project" value="TreeGrafter"/>
</dbReference>
<dbReference type="PROSITE" id="PS01359">
    <property type="entry name" value="ZF_PHD_1"/>
    <property type="match status" value="1"/>
</dbReference>
<dbReference type="InterPro" id="IPR013083">
    <property type="entry name" value="Znf_RING/FYVE/PHD"/>
</dbReference>
<evidence type="ECO:0000313" key="14">
    <source>
        <dbReference type="Proteomes" id="UP001165121"/>
    </source>
</evidence>
<dbReference type="InterPro" id="IPR019787">
    <property type="entry name" value="Znf_PHD-finger"/>
</dbReference>
<feature type="DNA-binding region" description="Homeobox" evidence="6">
    <location>
        <begin position="535"/>
        <end position="607"/>
    </location>
</feature>
<feature type="compositionally biased region" description="Acidic residues" evidence="9">
    <location>
        <begin position="33"/>
        <end position="49"/>
    </location>
</feature>
<dbReference type="SUPFAM" id="SSF57903">
    <property type="entry name" value="FYVE/PHD zinc finger"/>
    <property type="match status" value="1"/>
</dbReference>
<keyword evidence="3" id="KW-0479">Metal-binding</keyword>
<dbReference type="EMBL" id="BSXT01001176">
    <property type="protein sequence ID" value="GMF39584.1"/>
    <property type="molecule type" value="Genomic_DNA"/>
</dbReference>
<feature type="region of interest" description="Disordered" evidence="9">
    <location>
        <begin position="504"/>
        <end position="541"/>
    </location>
</feature>
<dbReference type="GO" id="GO:0009948">
    <property type="term" value="P:anterior/posterior axis specification"/>
    <property type="evidence" value="ECO:0007669"/>
    <property type="project" value="TreeGrafter"/>
</dbReference>
<dbReference type="AlphaFoldDB" id="A0A9W6XIY4"/>
<feature type="compositionally biased region" description="Acidic residues" evidence="9">
    <location>
        <begin position="1177"/>
        <end position="1186"/>
    </location>
</feature>
<feature type="DNA-binding region" description="Homeobox" evidence="6">
    <location>
        <begin position="1095"/>
        <end position="1159"/>
    </location>
</feature>
<organism evidence="13 14">
    <name type="scientific">Phytophthora fragariaefolia</name>
    <dbReference type="NCBI Taxonomy" id="1490495"/>
    <lineage>
        <taxon>Eukaryota</taxon>
        <taxon>Sar</taxon>
        <taxon>Stramenopiles</taxon>
        <taxon>Oomycota</taxon>
        <taxon>Peronosporomycetes</taxon>
        <taxon>Peronosporales</taxon>
        <taxon>Peronosporaceae</taxon>
        <taxon>Phytophthora</taxon>
    </lineage>
</organism>
<protein>
    <submittedName>
        <fullName evidence="13">Unnamed protein product</fullName>
    </submittedName>
</protein>
<dbReference type="FunFam" id="1.10.10.60:FF:000460">
    <property type="entry name" value="Homebox and aldo/keto reductase"/>
    <property type="match status" value="1"/>
</dbReference>
<dbReference type="InterPro" id="IPR019786">
    <property type="entry name" value="Zinc_finger_PHD-type_CS"/>
</dbReference>
<evidence type="ECO:0000256" key="8">
    <source>
        <dbReference type="RuleBase" id="RU000682"/>
    </source>
</evidence>
<keyword evidence="6 8" id="KW-0238">DNA-binding</keyword>
<evidence type="ECO:0000256" key="5">
    <source>
        <dbReference type="ARBA" id="ARBA00022833"/>
    </source>
</evidence>
<dbReference type="InterPro" id="IPR001841">
    <property type="entry name" value="Znf_RING"/>
</dbReference>
<feature type="compositionally biased region" description="Low complexity" evidence="9">
    <location>
        <begin position="441"/>
        <end position="451"/>
    </location>
</feature>
<dbReference type="GO" id="GO:0030154">
    <property type="term" value="P:cell differentiation"/>
    <property type="evidence" value="ECO:0007669"/>
    <property type="project" value="TreeGrafter"/>
</dbReference>
<keyword evidence="4 7" id="KW-0863">Zinc-finger</keyword>
<dbReference type="SUPFAM" id="SSF46689">
    <property type="entry name" value="Homeodomain-like"/>
    <property type="match status" value="3"/>
</dbReference>
<dbReference type="Gene3D" id="1.10.10.60">
    <property type="entry name" value="Homeodomain-like"/>
    <property type="match status" value="3"/>
</dbReference>
<dbReference type="PROSITE" id="PS50089">
    <property type="entry name" value="ZF_RING_2"/>
    <property type="match status" value="1"/>
</dbReference>
<feature type="region of interest" description="Disordered" evidence="9">
    <location>
        <begin position="25"/>
        <end position="193"/>
    </location>
</feature>
<dbReference type="GO" id="GO:0006357">
    <property type="term" value="P:regulation of transcription by RNA polymerase II"/>
    <property type="evidence" value="ECO:0007669"/>
    <property type="project" value="TreeGrafter"/>
</dbReference>
<comment type="similarity">
    <text evidence="2">Belongs to the Caudal homeobox family.</text>
</comment>
<dbReference type="GO" id="GO:0003700">
    <property type="term" value="F:DNA-binding transcription factor activity"/>
    <property type="evidence" value="ECO:0007669"/>
    <property type="project" value="TreeGrafter"/>
</dbReference>
<feature type="region of interest" description="Disordered" evidence="9">
    <location>
        <begin position="1168"/>
        <end position="1192"/>
    </location>
</feature>
<dbReference type="Gene3D" id="3.30.40.10">
    <property type="entry name" value="Zinc/RING finger domain, C3HC4 (zinc finger)"/>
    <property type="match status" value="1"/>
</dbReference>
<evidence type="ECO:0000259" key="12">
    <source>
        <dbReference type="PROSITE" id="PS50089"/>
    </source>
</evidence>
<feature type="compositionally biased region" description="Low complexity" evidence="9">
    <location>
        <begin position="888"/>
        <end position="902"/>
    </location>
</feature>
<dbReference type="CDD" id="cd00086">
    <property type="entry name" value="homeodomain"/>
    <property type="match status" value="3"/>
</dbReference>
<evidence type="ECO:0000259" key="11">
    <source>
        <dbReference type="PROSITE" id="PS50071"/>
    </source>
</evidence>
<dbReference type="InterPro" id="IPR001356">
    <property type="entry name" value="HD"/>
</dbReference>
<dbReference type="InterPro" id="IPR011011">
    <property type="entry name" value="Znf_FYVE_PHD"/>
</dbReference>
<evidence type="ECO:0000313" key="13">
    <source>
        <dbReference type="EMBL" id="GMF39584.1"/>
    </source>
</evidence>
<dbReference type="InterPro" id="IPR009057">
    <property type="entry name" value="Homeodomain-like_sf"/>
</dbReference>
<name>A0A9W6XIY4_9STRA</name>
<feature type="region of interest" description="Disordered" evidence="9">
    <location>
        <begin position="1208"/>
        <end position="1235"/>
    </location>
</feature>
<dbReference type="OrthoDB" id="125004at2759"/>
<dbReference type="PROSITE" id="PS50016">
    <property type="entry name" value="ZF_PHD_2"/>
    <property type="match status" value="1"/>
</dbReference>
<dbReference type="Pfam" id="PF00046">
    <property type="entry name" value="Homeodomain"/>
    <property type="match status" value="3"/>
</dbReference>
<feature type="region of interest" description="Disordered" evidence="9">
    <location>
        <begin position="438"/>
        <end position="458"/>
    </location>
</feature>
<evidence type="ECO:0000256" key="9">
    <source>
        <dbReference type="SAM" id="MobiDB-lite"/>
    </source>
</evidence>
<sequence>MADVEMEDKSALDDATERKKALLVYKSNLQSASDDDDASDEDDEEEEDVAPVPSDARIAPPPQARDVEQPQRPPKAAGEEDDEMDVDEEEEGGVQVEKDDDDSLNAPSDDDLDSTATPRRSETDEDEDELHKSAPPSKPPSPALEDKSSQQKKTPAHSETDSASEMAAHRAPSPSPSNASVQQVDDSTTLTLKSGTSNVGAIIAQRRRTVARKECEVCHEPRNGRRALLCVQCKCMYHTSCFRQQFPKMVVPGSNRQWYCPECEPAAKIAPADKPPASTPRKQPRSDAAAKGRTNRGSKSASASRGKGDDDTSGVASGFTGAAAEAEVQRLMDLALRGGKNINTTILEQTGEMLHITQSLTKEINSIMGPIWLSNSSGATHENGYDSHTDNGSSNNVKNETHAASPVPPPFLLVPASSSTHPTVDASSSQIVATNDSAVHATSTSNNNAASWNGPAAPPVSEKDVLLRRVHNGLDSLKQLLEQLQVAGIQFEVDFIKEIKATPNQDRKSTSNTGARKAQGATGTAGRSASGSKGKSGASRLYSSKQIQKLEEWYQRSSRPESSEIHSMYRIINCPDYADPELQPEGISVKQIRIWFDNRRAKERLDYMRLKMKDISTTDMDADSVKKMKAAYIDEAKEVLEARVSRMRENGQGSGHVVDEADMALIANSAEPMHGKPPKATPSSAGKLSSALVNASKDGIESSKPPSSAGPIIQKKRIRIDYVASVRKAIKDARDAGKSEEETKALRTAAIERARERLHVPYKNARTGPSKPLGKDEVSHIKLKMLKLLEEDAPAEELTDIIELLLSLIIPRAVLIESGIQRQLELILIAHKDNKELVRQTKKLQEEFQSIVEKGDAPYVVAAMTGDVSSGKKRKEKPKSLLLSVDMESLPGTPGSSPSSGPTPSPESRRPRVKFSLAQLVKLEKYFHKEDTPSKKKLDKIAARLNGIASLDPSSDAAQRSIDYKQIRCWFYKRRSANQPPQALSGADLHLDNDGSSSSGSSDTESDDDNKSEKGSKSRAKPKPKTSTPTPGGSGSKRKATPSEDKSIAKRPKKDAPVAQLVLSGTPGSENSESSAVKSDDDSAGNIQAGRIFNVKQLATIIEEYEKNPRPTVARLEELQMVLNQDDHTDEHTASAAGVTKQQIKTWFSNRRAKERLDLIKMKIKETRGGVQATGSDTEEDEEREEAELKPAAREAVSVVLQPGQIANTIDGTSASGEKPALVATEEAEDMKVDA</sequence>
<evidence type="ECO:0000256" key="2">
    <source>
        <dbReference type="ARBA" id="ARBA00010341"/>
    </source>
</evidence>
<comment type="caution">
    <text evidence="13">The sequence shown here is derived from an EMBL/GenBank/DDBJ whole genome shotgun (WGS) entry which is preliminary data.</text>
</comment>
<proteinExistence type="inferred from homology"/>
<comment type="subcellular location">
    <subcellularLocation>
        <location evidence="1 6 8">Nucleus</location>
    </subcellularLocation>
</comment>
<evidence type="ECO:0000256" key="1">
    <source>
        <dbReference type="ARBA" id="ARBA00004123"/>
    </source>
</evidence>
<feature type="domain" description="Homeobox" evidence="11">
    <location>
        <begin position="1093"/>
        <end position="1158"/>
    </location>
</feature>
<dbReference type="Pfam" id="PF00628">
    <property type="entry name" value="PHD"/>
    <property type="match status" value="1"/>
</dbReference>
<accession>A0A9W6XIY4</accession>
<reference evidence="13" key="1">
    <citation type="submission" date="2023-04" db="EMBL/GenBank/DDBJ databases">
        <title>Phytophthora fragariaefolia NBRC 109709.</title>
        <authorList>
            <person name="Ichikawa N."/>
            <person name="Sato H."/>
            <person name="Tonouchi N."/>
        </authorList>
    </citation>
    <scope>NUCLEOTIDE SEQUENCE</scope>
    <source>
        <strain evidence="13">NBRC 109709</strain>
    </source>
</reference>
<feature type="domain" description="RING-type" evidence="12">
    <location>
        <begin position="215"/>
        <end position="264"/>
    </location>
</feature>
<dbReference type="Proteomes" id="UP001165121">
    <property type="component" value="Unassembled WGS sequence"/>
</dbReference>
<evidence type="ECO:0000256" key="4">
    <source>
        <dbReference type="ARBA" id="ARBA00022771"/>
    </source>
</evidence>
<feature type="domain" description="PHD-type" evidence="10">
    <location>
        <begin position="212"/>
        <end position="266"/>
    </location>
</feature>
<evidence type="ECO:0000256" key="6">
    <source>
        <dbReference type="PROSITE-ProRule" id="PRU00108"/>
    </source>
</evidence>
<gene>
    <name evidence="13" type="ORF">Pfra01_001182000</name>
</gene>
<dbReference type="PROSITE" id="PS50071">
    <property type="entry name" value="HOMEOBOX_2"/>
    <property type="match status" value="3"/>
</dbReference>
<dbReference type="GO" id="GO:0008270">
    <property type="term" value="F:zinc ion binding"/>
    <property type="evidence" value="ECO:0007669"/>
    <property type="project" value="UniProtKB-KW"/>
</dbReference>
<dbReference type="PANTHER" id="PTHR24332:SF9">
    <property type="entry name" value="HOMEOTIC PROTEIN CAUDAL"/>
    <property type="match status" value="1"/>
</dbReference>
<feature type="DNA-binding region" description="Homeobox" evidence="6">
    <location>
        <begin position="908"/>
        <end position="982"/>
    </location>
</feature>
<feature type="compositionally biased region" description="Polar residues" evidence="9">
    <location>
        <begin position="176"/>
        <end position="193"/>
    </location>
</feature>
<evidence type="ECO:0000259" key="10">
    <source>
        <dbReference type="PROSITE" id="PS50016"/>
    </source>
</evidence>
<dbReference type="GO" id="GO:0005634">
    <property type="term" value="C:nucleus"/>
    <property type="evidence" value="ECO:0007669"/>
    <property type="project" value="UniProtKB-SubCell"/>
</dbReference>
<feature type="domain" description="Homeobox" evidence="11">
    <location>
        <begin position="533"/>
        <end position="606"/>
    </location>
</feature>
<evidence type="ECO:0000256" key="3">
    <source>
        <dbReference type="ARBA" id="ARBA00022723"/>
    </source>
</evidence>
<keyword evidence="14" id="KW-1185">Reference proteome</keyword>
<feature type="compositionally biased region" description="Low complexity" evidence="9">
    <location>
        <begin position="994"/>
        <end position="1003"/>
    </location>
</feature>
<feature type="compositionally biased region" description="Polar residues" evidence="9">
    <location>
        <begin position="1066"/>
        <end position="1077"/>
    </location>
</feature>
<feature type="region of interest" description="Disordered" evidence="9">
    <location>
        <begin position="887"/>
        <end position="912"/>
    </location>
</feature>
<dbReference type="PANTHER" id="PTHR24332">
    <property type="entry name" value="HOMEOBOX PROTEIN CDX"/>
    <property type="match status" value="1"/>
</dbReference>
<feature type="region of interest" description="Disordered" evidence="9">
    <location>
        <begin position="979"/>
        <end position="1088"/>
    </location>
</feature>